<evidence type="ECO:0000313" key="18">
    <source>
        <dbReference type="Proteomes" id="UP000237472"/>
    </source>
</evidence>
<feature type="transmembrane region" description="Helical" evidence="15">
    <location>
        <begin position="739"/>
        <end position="756"/>
    </location>
</feature>
<evidence type="ECO:0000256" key="2">
    <source>
        <dbReference type="ARBA" id="ARBA00006024"/>
    </source>
</evidence>
<dbReference type="CDD" id="cd00371">
    <property type="entry name" value="HMA"/>
    <property type="match status" value="1"/>
</dbReference>
<evidence type="ECO:0000256" key="6">
    <source>
        <dbReference type="ARBA" id="ARBA00022692"/>
    </source>
</evidence>
<name>A0A2G4QYR8_9BACT</name>
<dbReference type="Gene3D" id="3.40.50.1000">
    <property type="entry name" value="HAD superfamily/HAD-like"/>
    <property type="match status" value="1"/>
</dbReference>
<gene>
    <name evidence="17" type="ORF">AA994_07955</name>
</gene>
<comment type="subcellular location">
    <subcellularLocation>
        <location evidence="1">Cell membrane</location>
        <topology evidence="1">Multi-pass membrane protein</topology>
    </subcellularLocation>
</comment>
<feature type="transmembrane region" description="Helical" evidence="15">
    <location>
        <begin position="160"/>
        <end position="179"/>
    </location>
</feature>
<evidence type="ECO:0000256" key="10">
    <source>
        <dbReference type="ARBA" id="ARBA00022842"/>
    </source>
</evidence>
<dbReference type="Proteomes" id="UP000237472">
    <property type="component" value="Unassembled WGS sequence"/>
</dbReference>
<keyword evidence="6 15" id="KW-0812">Transmembrane</keyword>
<feature type="transmembrane region" description="Helical" evidence="15">
    <location>
        <begin position="257"/>
        <end position="275"/>
    </location>
</feature>
<dbReference type="InterPro" id="IPR023299">
    <property type="entry name" value="ATPase_P-typ_cyto_dom_N"/>
</dbReference>
<feature type="transmembrane region" description="Helical" evidence="15">
    <location>
        <begin position="199"/>
        <end position="217"/>
    </location>
</feature>
<comment type="similarity">
    <text evidence="2 15">Belongs to the cation transport ATPase (P-type) (TC 3.A.3) family. Type IB subfamily.</text>
</comment>
<dbReference type="InterPro" id="IPR001757">
    <property type="entry name" value="P_typ_ATPase"/>
</dbReference>
<dbReference type="InterPro" id="IPR027256">
    <property type="entry name" value="P-typ_ATPase_IB"/>
</dbReference>
<evidence type="ECO:0000256" key="12">
    <source>
        <dbReference type="ARBA" id="ARBA00022989"/>
    </source>
</evidence>
<reference evidence="18" key="1">
    <citation type="submission" date="2015-06" db="EMBL/GenBank/DDBJ databases">
        <authorList>
            <person name="Parisi A."/>
            <person name="Chiara M."/>
            <person name="Florio D."/>
            <person name="Miccolupo A."/>
            <person name="Manzari C."/>
            <person name="Mion D."/>
            <person name="Caruso M."/>
            <person name="D'erchia A.M."/>
            <person name="Zanoni R."/>
        </authorList>
    </citation>
    <scope>NUCLEOTIDE SEQUENCE [LARGE SCALE GENOMIC DNA]</scope>
    <source>
        <strain evidence="18">73/13</strain>
    </source>
</reference>
<keyword evidence="10" id="KW-0460">Magnesium</keyword>
<evidence type="ECO:0000256" key="11">
    <source>
        <dbReference type="ARBA" id="ARBA00022967"/>
    </source>
</evidence>
<dbReference type="NCBIfam" id="TIGR01494">
    <property type="entry name" value="ATPase_P-type"/>
    <property type="match status" value="1"/>
</dbReference>
<dbReference type="Pfam" id="PF00702">
    <property type="entry name" value="Hydrolase"/>
    <property type="match status" value="1"/>
</dbReference>
<dbReference type="GO" id="GO:0055070">
    <property type="term" value="P:copper ion homeostasis"/>
    <property type="evidence" value="ECO:0007669"/>
    <property type="project" value="TreeGrafter"/>
</dbReference>
<dbReference type="Pfam" id="PF12156">
    <property type="entry name" value="ATPase-cat_bd"/>
    <property type="match status" value="1"/>
</dbReference>
<dbReference type="InterPro" id="IPR059000">
    <property type="entry name" value="ATPase_P-type_domA"/>
</dbReference>
<feature type="transmembrane region" description="Helical" evidence="15">
    <location>
        <begin position="443"/>
        <end position="467"/>
    </location>
</feature>
<keyword evidence="7 15" id="KW-0479">Metal-binding</keyword>
<accession>A0A2G4QYR8</accession>
<dbReference type="Gene3D" id="3.30.70.100">
    <property type="match status" value="1"/>
</dbReference>
<dbReference type="InterPro" id="IPR008250">
    <property type="entry name" value="ATPase_P-typ_transduc_dom_A_sf"/>
</dbReference>
<dbReference type="GO" id="GO:0005886">
    <property type="term" value="C:plasma membrane"/>
    <property type="evidence" value="ECO:0007669"/>
    <property type="project" value="UniProtKB-SubCell"/>
</dbReference>
<dbReference type="PRINTS" id="PR00943">
    <property type="entry name" value="CUATPASE"/>
</dbReference>
<evidence type="ECO:0000313" key="17">
    <source>
        <dbReference type="EMBL" id="PHY89460.1"/>
    </source>
</evidence>
<evidence type="ECO:0000256" key="5">
    <source>
        <dbReference type="ARBA" id="ARBA00022553"/>
    </source>
</evidence>
<dbReference type="GO" id="GO:0016887">
    <property type="term" value="F:ATP hydrolysis activity"/>
    <property type="evidence" value="ECO:0007669"/>
    <property type="project" value="InterPro"/>
</dbReference>
<keyword evidence="13" id="KW-0406">Ion transport</keyword>
<dbReference type="GO" id="GO:0043682">
    <property type="term" value="F:P-type divalent copper transporter activity"/>
    <property type="evidence" value="ECO:0007669"/>
    <property type="project" value="TreeGrafter"/>
</dbReference>
<keyword evidence="8 15" id="KW-0547">Nucleotide-binding</keyword>
<dbReference type="Gene3D" id="3.40.1110.10">
    <property type="entry name" value="Calcium-transporting ATPase, cytoplasmic domain N"/>
    <property type="match status" value="1"/>
</dbReference>
<dbReference type="InterPro" id="IPR036163">
    <property type="entry name" value="HMA_dom_sf"/>
</dbReference>
<dbReference type="NCBIfam" id="TIGR01511">
    <property type="entry name" value="ATPase-IB1_Cu"/>
    <property type="match status" value="1"/>
</dbReference>
<dbReference type="AlphaFoldDB" id="A0A2G4QYR8"/>
<dbReference type="NCBIfam" id="TIGR01512">
    <property type="entry name" value="ATPase-IB2_Cd"/>
    <property type="match status" value="1"/>
</dbReference>
<sequence length="784" mass="88605">MKCEHCKLNFKPEQMREKNGLFFCCKGCESVYEILQDNGLDEFYQRLGNQSLKPVNFSKELKNYDDFIHTTKDGFSEIHLLIHGIECAACIWLNEKILIRQKGILELEINHLNHKAKIVFDPKEISLKEILILIESIGYKASAYDANKNEKKAENLKREFYSKMIVGIACVMNIMWIAVAKYAGFFSGMERDTKDILNFFEFVLATPVLFYTGSSFYKSAFKALKYKNLNMDTLVISGASLAYIYSLWAMFFRVGEVYFDSVAMIICFVFIGKYLEIFSKKRALDTIDGLNDFLQSEVMVFNGEKFEPKDVQKVELNDIILLRTGDKILIDGVCVRGEGSVDCSSLNGENAPQFVKKADEVKSACILIDGKLEYKATKLYKDSTLSQIIKLLEFAGSKKTRLANLVSQISGYFSRTILSLALLCFCFWFFYLNEGVELSLINAISVLIIACPCALALATPVSNLIALSKAFKHHILFKDSSVIENLNKCDFAVFDKTGVLTKTELKIGQFYLNEKLNLDELYTFLALSKHPTAKSVGGFLKQRGAKELNLNFKELQNISARGLKAKLNGELFLGGNEVFLRENHIKIKKRFTNSHFIFAKNNEILAFFELESVLREGAKDLIAYLQKEKKQMMILSGDNEFAVSKIAKELGISYFRASCLPEDKMRELEKLSQHHKILFVGDGVNDALALKFASVSITLREGSDLAIENSDILLLKNDLNSLKTALKLSKFTFKIIKQNLAFSLFYNALSLPLAFLGLINPLIAALSMSFSSIIVVLNALRIKK</sequence>
<dbReference type="PROSITE" id="PS50846">
    <property type="entry name" value="HMA_2"/>
    <property type="match status" value="1"/>
</dbReference>
<evidence type="ECO:0000256" key="13">
    <source>
        <dbReference type="ARBA" id="ARBA00023065"/>
    </source>
</evidence>
<proteinExistence type="inferred from homology"/>
<dbReference type="GO" id="GO:0005524">
    <property type="term" value="F:ATP binding"/>
    <property type="evidence" value="ECO:0007669"/>
    <property type="project" value="UniProtKB-UniRule"/>
</dbReference>
<keyword evidence="9 15" id="KW-0067">ATP-binding</keyword>
<dbReference type="SUPFAM" id="SSF55008">
    <property type="entry name" value="HMA, heavy metal-associated domain"/>
    <property type="match status" value="1"/>
</dbReference>
<keyword evidence="12 15" id="KW-1133">Transmembrane helix</keyword>
<dbReference type="GO" id="GO:0005507">
    <property type="term" value="F:copper ion binding"/>
    <property type="evidence" value="ECO:0007669"/>
    <property type="project" value="TreeGrafter"/>
</dbReference>
<dbReference type="EMBL" id="LDWY01000093">
    <property type="protein sequence ID" value="PHY89460.1"/>
    <property type="molecule type" value="Genomic_DNA"/>
</dbReference>
<comment type="caution">
    <text evidence="17">The sequence shown here is derived from an EMBL/GenBank/DDBJ whole genome shotgun (WGS) entry which is preliminary data.</text>
</comment>
<dbReference type="SUPFAM" id="SSF56784">
    <property type="entry name" value="HAD-like"/>
    <property type="match status" value="1"/>
</dbReference>
<evidence type="ECO:0000256" key="4">
    <source>
        <dbReference type="ARBA" id="ARBA00022475"/>
    </source>
</evidence>
<evidence type="ECO:0000259" key="16">
    <source>
        <dbReference type="PROSITE" id="PS50846"/>
    </source>
</evidence>
<feature type="transmembrane region" description="Helical" evidence="15">
    <location>
        <begin position="412"/>
        <end position="431"/>
    </location>
</feature>
<dbReference type="SUPFAM" id="SSF81665">
    <property type="entry name" value="Calcium ATPase, transmembrane domain M"/>
    <property type="match status" value="1"/>
</dbReference>
<protein>
    <submittedName>
        <fullName evidence="17">Metal ABC transporter ATPase</fullName>
    </submittedName>
</protein>
<dbReference type="NCBIfam" id="TIGR01525">
    <property type="entry name" value="ATPase-IB_hvy"/>
    <property type="match status" value="1"/>
</dbReference>
<dbReference type="InterPro" id="IPR023214">
    <property type="entry name" value="HAD_sf"/>
</dbReference>
<evidence type="ECO:0000256" key="14">
    <source>
        <dbReference type="ARBA" id="ARBA00023136"/>
    </source>
</evidence>
<evidence type="ECO:0000256" key="1">
    <source>
        <dbReference type="ARBA" id="ARBA00004651"/>
    </source>
</evidence>
<dbReference type="RefSeq" id="WP_099462703.1">
    <property type="nucleotide sequence ID" value="NZ_LDWY01000093.1"/>
</dbReference>
<evidence type="ECO:0000256" key="15">
    <source>
        <dbReference type="RuleBase" id="RU362081"/>
    </source>
</evidence>
<dbReference type="CDD" id="cd02079">
    <property type="entry name" value="P-type_ATPase_HM"/>
    <property type="match status" value="1"/>
</dbReference>
<dbReference type="SUPFAM" id="SSF81653">
    <property type="entry name" value="Calcium ATPase, transduction domain A"/>
    <property type="match status" value="1"/>
</dbReference>
<keyword evidence="4 15" id="KW-1003">Cell membrane</keyword>
<dbReference type="InterPro" id="IPR021993">
    <property type="entry name" value="ATPase-cat-bd"/>
</dbReference>
<dbReference type="InterPro" id="IPR036412">
    <property type="entry name" value="HAD-like_sf"/>
</dbReference>
<evidence type="ECO:0000256" key="8">
    <source>
        <dbReference type="ARBA" id="ARBA00022741"/>
    </source>
</evidence>
<keyword evidence="5" id="KW-0597">Phosphoprotein</keyword>
<keyword evidence="3" id="KW-0813">Transport</keyword>
<keyword evidence="14 15" id="KW-0472">Membrane</keyword>
<dbReference type="Gene3D" id="2.70.150.10">
    <property type="entry name" value="Calcium-transporting ATPase, cytoplasmic transduction domain A"/>
    <property type="match status" value="1"/>
</dbReference>
<dbReference type="PANTHER" id="PTHR43520:SF5">
    <property type="entry name" value="CATION-TRANSPORTING P-TYPE ATPASE-RELATED"/>
    <property type="match status" value="1"/>
</dbReference>
<organism evidence="17 18">
    <name type="scientific">Campylobacter vulpis</name>
    <dbReference type="NCBI Taxonomy" id="1655500"/>
    <lineage>
        <taxon>Bacteria</taxon>
        <taxon>Pseudomonadati</taxon>
        <taxon>Campylobacterota</taxon>
        <taxon>Epsilonproteobacteria</taxon>
        <taxon>Campylobacterales</taxon>
        <taxon>Campylobacteraceae</taxon>
        <taxon>Campylobacter</taxon>
    </lineage>
</organism>
<dbReference type="InterPro" id="IPR006121">
    <property type="entry name" value="HMA_dom"/>
</dbReference>
<dbReference type="PANTHER" id="PTHR43520">
    <property type="entry name" value="ATP7, ISOFORM B"/>
    <property type="match status" value="1"/>
</dbReference>
<dbReference type="Pfam" id="PF00403">
    <property type="entry name" value="HMA"/>
    <property type="match status" value="1"/>
</dbReference>
<keyword evidence="11" id="KW-1278">Translocase</keyword>
<feature type="transmembrane region" description="Helical" evidence="15">
    <location>
        <begin position="229"/>
        <end position="251"/>
    </location>
</feature>
<dbReference type="OrthoDB" id="2490525at2"/>
<feature type="domain" description="HMA" evidence="16">
    <location>
        <begin position="76"/>
        <end position="142"/>
    </location>
</feature>
<dbReference type="Pfam" id="PF00122">
    <property type="entry name" value="E1-E2_ATPase"/>
    <property type="match status" value="1"/>
</dbReference>
<evidence type="ECO:0000256" key="3">
    <source>
        <dbReference type="ARBA" id="ARBA00022448"/>
    </source>
</evidence>
<evidence type="ECO:0000256" key="7">
    <source>
        <dbReference type="ARBA" id="ARBA00022723"/>
    </source>
</evidence>
<evidence type="ECO:0000256" key="9">
    <source>
        <dbReference type="ARBA" id="ARBA00022840"/>
    </source>
</evidence>
<feature type="transmembrane region" description="Helical" evidence="15">
    <location>
        <begin position="762"/>
        <end position="780"/>
    </location>
</feature>
<dbReference type="PRINTS" id="PR00119">
    <property type="entry name" value="CATATPASE"/>
</dbReference>
<dbReference type="InterPro" id="IPR023298">
    <property type="entry name" value="ATPase_P-typ_TM_dom_sf"/>
</dbReference>